<sequence length="178" mass="20782">MDLQEKYLPVFDVSKSEQIIINSPADRVFPLIKDLDFRNSEIVYWLFRLRGIPVPKSLTMIGLEKIGFKKLEVQENREIVLGLVGKFWTISGNLKKIGSGEFRDFEDKEFAKAIWSFKISEIEPSKTKVITETRILCLNAVIKRRFRNYWTIISPFSALIRREILKCIKQQAENHSSD</sequence>
<gene>
    <name evidence="1" type="ORF">EWE74_00885</name>
</gene>
<comment type="caution">
    <text evidence="1">The sequence shown here is derived from an EMBL/GenBank/DDBJ whole genome shotgun (WGS) entry which is preliminary data.</text>
</comment>
<evidence type="ECO:0008006" key="3">
    <source>
        <dbReference type="Google" id="ProtNLM"/>
    </source>
</evidence>
<evidence type="ECO:0000313" key="2">
    <source>
        <dbReference type="Proteomes" id="UP000292855"/>
    </source>
</evidence>
<name>A0A4Q6XNE4_9SPHI</name>
<dbReference type="AlphaFoldDB" id="A0A4Q6XNE4"/>
<proteinExistence type="predicted"/>
<keyword evidence="2" id="KW-1185">Reference proteome</keyword>
<dbReference type="EMBL" id="SGIT01000001">
    <property type="protein sequence ID" value="RZF61431.1"/>
    <property type="molecule type" value="Genomic_DNA"/>
</dbReference>
<reference evidence="1 2" key="1">
    <citation type="submission" date="2019-02" db="EMBL/GenBank/DDBJ databases">
        <authorList>
            <person name="Li Y."/>
        </authorList>
    </citation>
    <scope>NUCLEOTIDE SEQUENCE [LARGE SCALE GENOMIC DNA]</scope>
    <source>
        <strain evidence="1 2">30C10-4-7</strain>
    </source>
</reference>
<accession>A0A4Q6XNE4</accession>
<evidence type="ECO:0000313" key="1">
    <source>
        <dbReference type="EMBL" id="RZF61431.1"/>
    </source>
</evidence>
<dbReference type="RefSeq" id="WP_130139660.1">
    <property type="nucleotide sequence ID" value="NZ_SGIT01000001.1"/>
</dbReference>
<dbReference type="OrthoDB" id="3255669at2"/>
<organism evidence="1 2">
    <name type="scientific">Sphingobacterium corticibacterium</name>
    <dbReference type="NCBI Taxonomy" id="2484746"/>
    <lineage>
        <taxon>Bacteria</taxon>
        <taxon>Pseudomonadati</taxon>
        <taxon>Bacteroidota</taxon>
        <taxon>Sphingobacteriia</taxon>
        <taxon>Sphingobacteriales</taxon>
        <taxon>Sphingobacteriaceae</taxon>
        <taxon>Sphingobacterium</taxon>
    </lineage>
</organism>
<protein>
    <recommendedName>
        <fullName evidence="3">DUF2867 domain-containing protein</fullName>
    </recommendedName>
</protein>
<dbReference type="Proteomes" id="UP000292855">
    <property type="component" value="Unassembled WGS sequence"/>
</dbReference>